<comment type="caution">
    <text evidence="1">The sequence shown here is derived from an EMBL/GenBank/DDBJ whole genome shotgun (WGS) entry which is preliminary data.</text>
</comment>
<dbReference type="Proteomes" id="UP000006437">
    <property type="component" value="Unassembled WGS sequence"/>
</dbReference>
<dbReference type="AlphaFoldDB" id="G9WYY8"/>
<evidence type="ECO:0000313" key="1">
    <source>
        <dbReference type="EMBL" id="EHL16320.1"/>
    </source>
</evidence>
<proteinExistence type="predicted"/>
<reference evidence="1 2" key="1">
    <citation type="submission" date="2011-08" db="EMBL/GenBank/DDBJ databases">
        <title>The Genome Sequence of Eubacteriaceae bacterium ACC19a.</title>
        <authorList>
            <consortium name="The Broad Institute Genome Sequencing Platform"/>
            <person name="Earl A."/>
            <person name="Ward D."/>
            <person name="Feldgarden M."/>
            <person name="Gevers D."/>
            <person name="Sizova M."/>
            <person name="Hazen A."/>
            <person name="Epstein S."/>
            <person name="Young S.K."/>
            <person name="Zeng Q."/>
            <person name="Gargeya S."/>
            <person name="Fitzgerald M."/>
            <person name="Haas B."/>
            <person name="Abouelleil A."/>
            <person name="Alvarado L."/>
            <person name="Arachchi H.M."/>
            <person name="Berlin A."/>
            <person name="Brown A."/>
            <person name="Chapman S.B."/>
            <person name="Chen Z."/>
            <person name="Dunbar C."/>
            <person name="Freedman E."/>
            <person name="Gearin G."/>
            <person name="Gellesch M."/>
            <person name="Goldberg J."/>
            <person name="Griggs A."/>
            <person name="Gujja S."/>
            <person name="Heiman D."/>
            <person name="Howarth C."/>
            <person name="Larson L."/>
            <person name="Lui A."/>
            <person name="MacDonald P.J.P."/>
            <person name="Montmayeur A."/>
            <person name="Murphy C."/>
            <person name="Neiman D."/>
            <person name="Pearson M."/>
            <person name="Priest M."/>
            <person name="Roberts A."/>
            <person name="Saif S."/>
            <person name="Shea T."/>
            <person name="Shenoy N."/>
            <person name="Sisk P."/>
            <person name="Stolte C."/>
            <person name="Sykes S."/>
            <person name="Wortman J."/>
            <person name="Nusbaum C."/>
            <person name="Birren B."/>
        </authorList>
    </citation>
    <scope>NUCLEOTIDE SEQUENCE [LARGE SCALE GENOMIC DNA]</scope>
    <source>
        <strain evidence="1 2">ACC19a</strain>
    </source>
</reference>
<protein>
    <submittedName>
        <fullName evidence="1">Uncharacterized protein</fullName>
    </submittedName>
</protein>
<dbReference type="HOGENOM" id="CLU_3425782_0_0_9"/>
<sequence length="23" mass="2559">MEIKSLHTHVDIVTRSKGHSVIA</sequence>
<organism evidence="1 2">
    <name type="scientific">Peptoanaerobacter stomatis</name>
    <dbReference type="NCBI Taxonomy" id="796937"/>
    <lineage>
        <taxon>Bacteria</taxon>
        <taxon>Bacillati</taxon>
        <taxon>Bacillota</taxon>
        <taxon>Clostridia</taxon>
        <taxon>Peptostreptococcales</taxon>
        <taxon>Filifactoraceae</taxon>
        <taxon>Peptoanaerobacter</taxon>
    </lineage>
</organism>
<gene>
    <name evidence="1" type="ORF">HMPREF9629_01389</name>
</gene>
<accession>G9WYY8</accession>
<evidence type="ECO:0000313" key="2">
    <source>
        <dbReference type="Proteomes" id="UP000006437"/>
    </source>
</evidence>
<dbReference type="EMBL" id="AFZE01000004">
    <property type="protein sequence ID" value="EHL16320.1"/>
    <property type="molecule type" value="Genomic_DNA"/>
</dbReference>
<name>G9WYY8_9FIRM</name>
<feature type="non-terminal residue" evidence="1">
    <location>
        <position position="23"/>
    </location>
</feature>